<evidence type="ECO:0000256" key="1">
    <source>
        <dbReference type="SAM" id="Coils"/>
    </source>
</evidence>
<dbReference type="OrthoDB" id="4537670at2759"/>
<dbReference type="AlphaFoldDB" id="A0A8H4N915"/>
<feature type="coiled-coil region" evidence="1">
    <location>
        <begin position="898"/>
        <end position="979"/>
    </location>
</feature>
<proteinExistence type="predicted"/>
<protein>
    <submittedName>
        <fullName evidence="3">Uncharacterized protein</fullName>
    </submittedName>
</protein>
<evidence type="ECO:0000313" key="4">
    <source>
        <dbReference type="Proteomes" id="UP000572817"/>
    </source>
</evidence>
<organism evidence="3 4">
    <name type="scientific">Botryosphaeria dothidea</name>
    <dbReference type="NCBI Taxonomy" id="55169"/>
    <lineage>
        <taxon>Eukaryota</taxon>
        <taxon>Fungi</taxon>
        <taxon>Dikarya</taxon>
        <taxon>Ascomycota</taxon>
        <taxon>Pezizomycotina</taxon>
        <taxon>Dothideomycetes</taxon>
        <taxon>Dothideomycetes incertae sedis</taxon>
        <taxon>Botryosphaeriales</taxon>
        <taxon>Botryosphaeriaceae</taxon>
        <taxon>Botryosphaeria</taxon>
    </lineage>
</organism>
<name>A0A8H4N915_9PEZI</name>
<keyword evidence="1" id="KW-0175">Coiled coil</keyword>
<evidence type="ECO:0000256" key="2">
    <source>
        <dbReference type="SAM" id="MobiDB-lite"/>
    </source>
</evidence>
<keyword evidence="4" id="KW-1185">Reference proteome</keyword>
<dbReference type="EMBL" id="WWBZ02000001">
    <property type="protein sequence ID" value="KAF4313645.1"/>
    <property type="molecule type" value="Genomic_DNA"/>
</dbReference>
<sequence length="1267" mass="139868">MVVSKGDTIFVPADKLGQKEVDVKWSQALKTREGTYVICKYENKTPNDSEREGLIFIQKDKVDELKKKAIGGDQLTLNVDESFQFVRGWDGFWADPVFKDVAGRNELPEGQSRKFWKYEVDESVSVASLFPSLSSSAFGAVSFTHSAIEYWSMPIGSSPAGLYFRTEVEFGGALDGIFTFFRAFIGEDAKPTLRLSAYLGLQQTPDQSYIIDGLELKGALHELKIAFPPVLDTITILSVGVRLTVGTRSSGSVRASNQIDWAVCGTVQFSLPGSITPLILDCEAGIKNDTHVHMEMTIPGGTWNNALGAQSLNLVGVKFKAKFPIRRLEAADPAVGTKRPAELMSSEDVVSASVTAMWENPGMKKISFTGAVYKNNKDLSYLQAEMEHVTWADICNIFSAIHGKTLEKTEHDITCERLVAKISKGEFFLEGDLTINRRPIFSAKISFTLSGLSITASVNEWVTDDGLLTIHNASLTLQIGKGAAEPGESQAGSSTIPSPESGFEAGLEVSGDVSVENINVKAALMVRRTSEGKWSWAACGQLDSDKRLHEFVPGIGKGDALDLRLRGVTLLDSNIDNPEGVPDSNGYVIQQGFYLCARLETVPLIEGGQNSTVAKGDQCYLSIGFTKASAVPSIAIFLPESVKIDLGPRFQSERLQLLVDPSTPTGIRLKFVGTLKFRLDEANEWVQFTLMVEGNALSASGTLEFKGDINNPFGLSKRMTIGLVLAGSIGLSWAPFRVNEVGFNGENPSKMLLKMNCPKLSYDELLELAAAAMDKNLSPPPMTILDVQIYASMGAKLGSEYYPPGFRLKGIIVPGTYALLEMNLDAARQSFLMNGYIKVFDLEVSVDVHCQLMPEPEFYFYFLLKWSELMEIRLHAEMIRKTKNSISDPGSADWTVSAKFEQHIIEELERSVQKALEAVHKRIQDGLNIATASVKQAERQYKEAIEKAQRVLDEKRAEYERENNLLEEKLRELDRATTAGKKDRKMLIEEACAESSRQEADATIEMERKLAPERTKLRNKEKTLNEEQAKGDRERNNKLSERDRRRQEFYARFGDAEASLQRARETFTGAEVSLNGLQVQIGNLNGQLQNLSWYQKALALDIAERGLAFIGLEIASGVLTTALDVMQSPIFRELEEIWLKAEEAVGSIITIIENTIKEAADQLKIAKNNNVAFEAAKTGLAVAKNVETTVYHSLSELVSAAVGLCNITHISLDGTFSADKAEQKPFDIHIETTTLKEHHRMDLKFTPGKTDEFLKSLAAATIEKVGF</sequence>
<feature type="region of interest" description="Disordered" evidence="2">
    <location>
        <begin position="1008"/>
        <end position="1042"/>
    </location>
</feature>
<evidence type="ECO:0000313" key="3">
    <source>
        <dbReference type="EMBL" id="KAF4313645.1"/>
    </source>
</evidence>
<gene>
    <name evidence="3" type="ORF">GTA08_BOTSDO01309</name>
</gene>
<feature type="coiled-coil region" evidence="1">
    <location>
        <begin position="1149"/>
        <end position="1176"/>
    </location>
</feature>
<reference evidence="3" key="1">
    <citation type="submission" date="2020-04" db="EMBL/GenBank/DDBJ databases">
        <title>Genome Assembly and Annotation of Botryosphaeria dothidea sdau 11-99, a Latent Pathogen of Apple Fruit Ring Rot in China.</title>
        <authorList>
            <person name="Yu C."/>
            <person name="Diao Y."/>
            <person name="Lu Q."/>
            <person name="Zhao J."/>
            <person name="Cui S."/>
            <person name="Peng C."/>
            <person name="He B."/>
            <person name="Liu H."/>
        </authorList>
    </citation>
    <scope>NUCLEOTIDE SEQUENCE [LARGE SCALE GENOMIC DNA]</scope>
    <source>
        <strain evidence="3">Sdau11-99</strain>
    </source>
</reference>
<comment type="caution">
    <text evidence="3">The sequence shown here is derived from an EMBL/GenBank/DDBJ whole genome shotgun (WGS) entry which is preliminary data.</text>
</comment>
<dbReference type="Proteomes" id="UP000572817">
    <property type="component" value="Unassembled WGS sequence"/>
</dbReference>
<accession>A0A8H4N915</accession>